<accession>A0A644VUJ7</accession>
<name>A0A644VUJ7_9ZZZZ</name>
<dbReference type="AlphaFoldDB" id="A0A644VUJ7"/>
<proteinExistence type="predicted"/>
<dbReference type="EMBL" id="VSSQ01000416">
    <property type="protein sequence ID" value="MPL94152.1"/>
    <property type="molecule type" value="Genomic_DNA"/>
</dbReference>
<organism evidence="1">
    <name type="scientific">bioreactor metagenome</name>
    <dbReference type="NCBI Taxonomy" id="1076179"/>
    <lineage>
        <taxon>unclassified sequences</taxon>
        <taxon>metagenomes</taxon>
        <taxon>ecological metagenomes</taxon>
    </lineage>
</organism>
<protein>
    <submittedName>
        <fullName evidence="1">Uncharacterized protein</fullName>
    </submittedName>
</protein>
<evidence type="ECO:0000313" key="1">
    <source>
        <dbReference type="EMBL" id="MPL94152.1"/>
    </source>
</evidence>
<sequence length="365" mass="40893">MRRFAFLFTICLVFLNLSAQSLFQDAEKATAGESQQPALKLNGFARGVVFGGGEKYELATTFAEVALQPQLRSHGAFLQADIRLRKGVFFNEDVQLIDFKELYAGYSSLKFDLLLGNQVVSWGRTDGFNPTDNITPKDYFLFTPDPDDQQLSNFLLRAKYRFTSAVELDVIGVPFYQPSVYKYDLFDMGANVSFAEQRLPEKKLKNSAVAARLNVDLPAAGWSVSYFRGYDPYHGFEVAAIDWSTGSPVITNRPASYLKTSWGADLAVPLGAVIVRAEGAYNITENPDEKMYIPMNDFSYVGALEANVGGLTVIAQYVGKYVPDFTALVLPELTEPLNPLAQMQYANAMIDYENRQFNRRIFHQQ</sequence>
<gene>
    <name evidence="1" type="ORF">SDC9_40300</name>
</gene>
<reference evidence="1" key="1">
    <citation type="submission" date="2019-08" db="EMBL/GenBank/DDBJ databases">
        <authorList>
            <person name="Kucharzyk K."/>
            <person name="Murdoch R.W."/>
            <person name="Higgins S."/>
            <person name="Loffler F."/>
        </authorList>
    </citation>
    <scope>NUCLEOTIDE SEQUENCE</scope>
</reference>
<comment type="caution">
    <text evidence="1">The sequence shown here is derived from an EMBL/GenBank/DDBJ whole genome shotgun (WGS) entry which is preliminary data.</text>
</comment>